<dbReference type="Proteomes" id="UP001501218">
    <property type="component" value="Unassembled WGS sequence"/>
</dbReference>
<dbReference type="EMBL" id="BAAARA010000025">
    <property type="protein sequence ID" value="GAA2363822.1"/>
    <property type="molecule type" value="Genomic_DNA"/>
</dbReference>
<dbReference type="SUPFAM" id="SSF56003">
    <property type="entry name" value="Molybdenum cofactor-binding domain"/>
    <property type="match status" value="2"/>
</dbReference>
<dbReference type="PANTHER" id="PTHR47495">
    <property type="entry name" value="ALDEHYDE DEHYDROGENASE"/>
    <property type="match status" value="1"/>
</dbReference>
<dbReference type="Gene3D" id="3.90.1170.50">
    <property type="entry name" value="Aldehyde oxidase/xanthine dehydrogenase, a/b hammerhead"/>
    <property type="match status" value="1"/>
</dbReference>
<feature type="domain" description="Aldehyde oxidase/xanthine dehydrogenase a/b hammerhead" evidence="1">
    <location>
        <begin position="228"/>
        <end position="307"/>
    </location>
</feature>
<dbReference type="Pfam" id="PF02738">
    <property type="entry name" value="MoCoBD_1"/>
    <property type="match status" value="1"/>
</dbReference>
<dbReference type="SMART" id="SM01008">
    <property type="entry name" value="Ald_Xan_dh_C"/>
    <property type="match status" value="1"/>
</dbReference>
<evidence type="ECO:0000259" key="1">
    <source>
        <dbReference type="SMART" id="SM01008"/>
    </source>
</evidence>
<dbReference type="InterPro" id="IPR012368">
    <property type="entry name" value="OxRdtase_Mopterin-bd_su_IorB"/>
</dbReference>
<dbReference type="PROSITE" id="PS51318">
    <property type="entry name" value="TAT"/>
    <property type="match status" value="1"/>
</dbReference>
<accession>A0ABN3GXI2</accession>
<dbReference type="InterPro" id="IPR008274">
    <property type="entry name" value="AldOxase/xan_DH_MoCoBD1"/>
</dbReference>
<evidence type="ECO:0000313" key="3">
    <source>
        <dbReference type="Proteomes" id="UP001501218"/>
    </source>
</evidence>
<protein>
    <submittedName>
        <fullName evidence="2">Molybdopterin-dependent oxidoreductase</fullName>
    </submittedName>
</protein>
<comment type="caution">
    <text evidence="2">The sequence shown here is derived from an EMBL/GenBank/DDBJ whole genome shotgun (WGS) entry which is preliminary data.</text>
</comment>
<sequence>MTSSDADHVGHFSLGRRRFLGFVLAAPTLVAAARVGAGEAEAEVPSNPQVADAYDLNDALTDAARPTANLITVQVNPDGSASFALPRTEVGQGITTAAAMLIAEEMDLPVEKVHVSLADARPELVFNQLTGGSNTLNAMYTPIRVAASIAKGRLLQAAAAELDDVSGTLTAREGLITSTTGAVLPYGDLAQKAAAREDSTVEAQLKPESEFRVVGKPQPRIDALASVTGKKKFTTDLNVPGAKPAMVCRPPTINGSPQAVHNTAEVLEMPGVTDVVPISTGVAVRAETFGQCIDAVNALDVDWGPGPVEGQSDDTVLEELKAATPPMAVPSVPGAKTLDAEFSFAFVNGSALDTNAAIADVRADGAEIWSSVKVPIAAQAEIAKSLGLPQNAVKVHVVDGGGSFGRKLFHDAAAEAAETSKKMGKPVKIMWHRVDDCRQGRVHPMSFSRIRANYGADGVISFEQHHASVRTDFSHGFGEAITNAVSRAPASGPVLSETIFELTQNSPYNFGPSKQLLTETHQSAAENQPRGTFNTSSVRNVYSPNVRCAQELVVDQLAEQLGKDPYEFRREHVKNDKFRTVLDKAAEVGEWGKSLPDGMAQGIAVHTEYKHVTACLVEIDCRPATVNRPIRNGVTGPRVTRGVFVTIPGQVVVNPLGMKAQIEGGFLDGMAQALTASVHLVNGSILEGSWDNFFYARQWNVPFDFEAVILPPDPNDQVSGGGEVGVAPSFAAVACAYARATGSVPTTFPINHNDPLAFDPKPFVPPLPPSPTNGLRYTY</sequence>
<dbReference type="PIRSF" id="PIRSF036389">
    <property type="entry name" value="IOR_B"/>
    <property type="match status" value="1"/>
</dbReference>
<keyword evidence="3" id="KW-1185">Reference proteome</keyword>
<name>A0ABN3GXI2_9PSEU</name>
<proteinExistence type="predicted"/>
<dbReference type="Pfam" id="PF20256">
    <property type="entry name" value="MoCoBD_2"/>
    <property type="match status" value="1"/>
</dbReference>
<dbReference type="Gene3D" id="3.30.365.10">
    <property type="entry name" value="Aldehyde oxidase/xanthine dehydrogenase, molybdopterin binding domain"/>
    <property type="match status" value="4"/>
</dbReference>
<dbReference type="InterPro" id="IPR046867">
    <property type="entry name" value="AldOxase/xan_DH_MoCoBD2"/>
</dbReference>
<dbReference type="RefSeq" id="WP_344137892.1">
    <property type="nucleotide sequence ID" value="NZ_BAAARA010000025.1"/>
</dbReference>
<dbReference type="InterPro" id="IPR000674">
    <property type="entry name" value="Ald_Oxase/Xan_DH_a/b"/>
</dbReference>
<reference evidence="2 3" key="1">
    <citation type="journal article" date="2019" name="Int. J. Syst. Evol. Microbiol.">
        <title>The Global Catalogue of Microorganisms (GCM) 10K type strain sequencing project: providing services to taxonomists for standard genome sequencing and annotation.</title>
        <authorList>
            <consortium name="The Broad Institute Genomics Platform"/>
            <consortium name="The Broad Institute Genome Sequencing Center for Infectious Disease"/>
            <person name="Wu L."/>
            <person name="Ma J."/>
        </authorList>
    </citation>
    <scope>NUCLEOTIDE SEQUENCE [LARGE SCALE GENOMIC DNA]</scope>
    <source>
        <strain evidence="2 3">JCM 16221</strain>
    </source>
</reference>
<dbReference type="InterPro" id="IPR037165">
    <property type="entry name" value="AldOxase/xan_DH_Mopterin-bd_sf"/>
</dbReference>
<gene>
    <name evidence="2" type="ORF">GCM10009854_49440</name>
</gene>
<dbReference type="PANTHER" id="PTHR47495:SF1">
    <property type="entry name" value="BLL3820 PROTEIN"/>
    <property type="match status" value="1"/>
</dbReference>
<dbReference type="InterPro" id="IPR006311">
    <property type="entry name" value="TAT_signal"/>
</dbReference>
<evidence type="ECO:0000313" key="2">
    <source>
        <dbReference type="EMBL" id="GAA2363822.1"/>
    </source>
</evidence>
<organism evidence="2 3">
    <name type="scientific">Saccharopolyspora halophila</name>
    <dbReference type="NCBI Taxonomy" id="405551"/>
    <lineage>
        <taxon>Bacteria</taxon>
        <taxon>Bacillati</taxon>
        <taxon>Actinomycetota</taxon>
        <taxon>Actinomycetes</taxon>
        <taxon>Pseudonocardiales</taxon>
        <taxon>Pseudonocardiaceae</taxon>
        <taxon>Saccharopolyspora</taxon>
    </lineage>
</organism>
<dbReference type="InterPro" id="IPR052516">
    <property type="entry name" value="N-heterocyclic_Hydroxylase"/>
</dbReference>